<dbReference type="EMBL" id="JAPFFL010000017">
    <property type="protein sequence ID" value="KAJ6673358.1"/>
    <property type="molecule type" value="Genomic_DNA"/>
</dbReference>
<evidence type="ECO:0000313" key="1">
    <source>
        <dbReference type="EMBL" id="KAJ6673358.1"/>
    </source>
</evidence>
<protein>
    <submittedName>
        <fullName evidence="1">Uncharacterized protein</fullName>
    </submittedName>
</protein>
<dbReference type="Proteomes" id="UP001151529">
    <property type="component" value="Chromosome 18"/>
</dbReference>
<evidence type="ECO:0000313" key="2">
    <source>
        <dbReference type="Proteomes" id="UP001151529"/>
    </source>
</evidence>
<reference evidence="1 2" key="1">
    <citation type="journal article" date="2023" name="Int. J. Mol. Sci.">
        <title>De Novo Assembly and Annotation of 11 Diverse Shrub Willow (Salix) Genomes Reveals Novel Gene Organization in Sex-Linked Regions.</title>
        <authorList>
            <person name="Hyden B."/>
            <person name="Feng K."/>
            <person name="Yates T.B."/>
            <person name="Jawdy S."/>
            <person name="Cereghino C."/>
            <person name="Smart L.B."/>
            <person name="Muchero W."/>
        </authorList>
    </citation>
    <scope>NUCLEOTIDE SEQUENCE [LARGE SCALE GENOMIC DNA]</scope>
    <source>
        <tissue evidence="1">Shoot tip</tissue>
    </source>
</reference>
<comment type="caution">
    <text evidence="1">The sequence shown here is derived from an EMBL/GenBank/DDBJ whole genome shotgun (WGS) entry which is preliminary data.</text>
</comment>
<organism evidence="1 2">
    <name type="scientific">Salix viminalis</name>
    <name type="common">Common osier</name>
    <name type="synonym">Basket willow</name>
    <dbReference type="NCBI Taxonomy" id="40686"/>
    <lineage>
        <taxon>Eukaryota</taxon>
        <taxon>Viridiplantae</taxon>
        <taxon>Streptophyta</taxon>
        <taxon>Embryophyta</taxon>
        <taxon>Tracheophyta</taxon>
        <taxon>Spermatophyta</taxon>
        <taxon>Magnoliopsida</taxon>
        <taxon>eudicotyledons</taxon>
        <taxon>Gunneridae</taxon>
        <taxon>Pentapetalae</taxon>
        <taxon>rosids</taxon>
        <taxon>fabids</taxon>
        <taxon>Malpighiales</taxon>
        <taxon>Salicaceae</taxon>
        <taxon>Saliceae</taxon>
        <taxon>Salix</taxon>
    </lineage>
</organism>
<proteinExistence type="predicted"/>
<name>A0A9Q0NP61_SALVM</name>
<dbReference type="AlphaFoldDB" id="A0A9Q0NP61"/>
<sequence length="93" mass="9779">MQQHLDRLGGLKLIAAYAEISDGDHDAVELIVCDASASELVPDEISGDGAVLASEDITPLLKPKINIFSVSHSRRKPRDVACDGFISGSSSGT</sequence>
<keyword evidence="2" id="KW-1185">Reference proteome</keyword>
<accession>A0A9Q0NP61</accession>
<gene>
    <name evidence="1" type="ORF">OIU85_012366</name>
</gene>